<evidence type="ECO:0000313" key="5">
    <source>
        <dbReference type="Proteomes" id="UP000662904"/>
    </source>
</evidence>
<dbReference type="SUPFAM" id="SSF50685">
    <property type="entry name" value="Barwin-like endoglucanases"/>
    <property type="match status" value="1"/>
</dbReference>
<dbReference type="InterPro" id="IPR007137">
    <property type="entry name" value="DUF348"/>
</dbReference>
<dbReference type="Pfam" id="PF06725">
    <property type="entry name" value="3D"/>
    <property type="match status" value="1"/>
</dbReference>
<dbReference type="Gene3D" id="2.40.40.10">
    <property type="entry name" value="RlpA-like domain"/>
    <property type="match status" value="1"/>
</dbReference>
<dbReference type="PANTHER" id="PTHR39160:SF4">
    <property type="entry name" value="RESUSCITATION-PROMOTING FACTOR RPFB"/>
    <property type="match status" value="1"/>
</dbReference>
<name>A0A8A0RJZ6_9FIRM</name>
<accession>A0A8A0RJZ6</accession>
<dbReference type="GO" id="GO:0009254">
    <property type="term" value="P:peptidoglycan turnover"/>
    <property type="evidence" value="ECO:0007669"/>
    <property type="project" value="InterPro"/>
</dbReference>
<dbReference type="Pfam" id="PF03990">
    <property type="entry name" value="DUF348"/>
    <property type="match status" value="2"/>
</dbReference>
<dbReference type="InterPro" id="IPR011098">
    <property type="entry name" value="G5_dom"/>
</dbReference>
<evidence type="ECO:0000256" key="2">
    <source>
        <dbReference type="SAM" id="Phobius"/>
    </source>
</evidence>
<dbReference type="GO" id="GO:0004553">
    <property type="term" value="F:hydrolase activity, hydrolyzing O-glycosyl compounds"/>
    <property type="evidence" value="ECO:0007669"/>
    <property type="project" value="InterPro"/>
</dbReference>
<organism evidence="4 5">
    <name type="scientific">Koleobacter methoxysyntrophicus</name>
    <dbReference type="NCBI Taxonomy" id="2751313"/>
    <lineage>
        <taxon>Bacteria</taxon>
        <taxon>Bacillati</taxon>
        <taxon>Bacillota</taxon>
        <taxon>Clostridia</taxon>
        <taxon>Koleobacterales</taxon>
        <taxon>Koleobacteraceae</taxon>
        <taxon>Koleobacter</taxon>
    </lineage>
</organism>
<dbReference type="AlphaFoldDB" id="A0A8A0RJZ6"/>
<evidence type="ECO:0000313" key="4">
    <source>
        <dbReference type="EMBL" id="QSQ08543.1"/>
    </source>
</evidence>
<keyword evidence="2" id="KW-1133">Transmembrane helix</keyword>
<sequence length="347" mass="38964">MEDKPLIPETRQAGRRLKFSVLIAVVLLVLAGAAGICWLFRKDVTILDGNTVREVKTFKSDIKGVLHDAGIILGPKDEVVPSLNQSLKKGMEIKIIRAFPVKIRVDGGELSVMTTKNTVGDVLCEAGIEIGTEDRVEPSLDGATYPYMEIKVTRITYDYVTENQRIYYHLIKKKNDSLEKGITRVIQPGREGVKEVIYRVTYEDGVEVSREVISENVIKEHQDKIVEYGTIDTFTTSRGERVRFTKAYNMIATAYDAGYQSTGKTPDHPEYGITYTGMKVRRGVVAVDPKVIPLGTRLYVEGYGFAIAADTGSAIKGYRIDLYHDTYEEAMRYGRRKVKVYILADQD</sequence>
<dbReference type="InterPro" id="IPR051933">
    <property type="entry name" value="Resuscitation_pf_RpfB"/>
</dbReference>
<dbReference type="RefSeq" id="WP_206708753.1">
    <property type="nucleotide sequence ID" value="NZ_CP059066.1"/>
</dbReference>
<keyword evidence="2" id="KW-0812">Transmembrane</keyword>
<dbReference type="InterPro" id="IPR010611">
    <property type="entry name" value="3D_dom"/>
</dbReference>
<dbReference type="CDD" id="cd22786">
    <property type="entry name" value="DPBB_YuiC-like"/>
    <property type="match status" value="1"/>
</dbReference>
<protein>
    <recommendedName>
        <fullName evidence="3">G5 domain-containing protein</fullName>
    </recommendedName>
</protein>
<dbReference type="KEGG" id="kme:H0A61_00870"/>
<keyword evidence="1" id="KW-0732">Signal</keyword>
<keyword evidence="2" id="KW-0472">Membrane</keyword>
<dbReference type="Pfam" id="PF07501">
    <property type="entry name" value="G5"/>
    <property type="match status" value="1"/>
</dbReference>
<evidence type="ECO:0000259" key="3">
    <source>
        <dbReference type="PROSITE" id="PS51109"/>
    </source>
</evidence>
<feature type="transmembrane region" description="Helical" evidence="2">
    <location>
        <begin position="21"/>
        <end position="41"/>
    </location>
</feature>
<feature type="domain" description="G5" evidence="3">
    <location>
        <begin position="152"/>
        <end position="232"/>
    </location>
</feature>
<gene>
    <name evidence="4" type="primary">yuiC</name>
    <name evidence="4" type="ORF">H0A61_00870</name>
</gene>
<dbReference type="SMART" id="SM01208">
    <property type="entry name" value="G5"/>
    <property type="match status" value="1"/>
</dbReference>
<dbReference type="EMBL" id="CP059066">
    <property type="protein sequence ID" value="QSQ08543.1"/>
    <property type="molecule type" value="Genomic_DNA"/>
</dbReference>
<dbReference type="PROSITE" id="PS51109">
    <property type="entry name" value="G5"/>
    <property type="match status" value="1"/>
</dbReference>
<evidence type="ECO:0000256" key="1">
    <source>
        <dbReference type="ARBA" id="ARBA00022729"/>
    </source>
</evidence>
<dbReference type="Proteomes" id="UP000662904">
    <property type="component" value="Chromosome"/>
</dbReference>
<proteinExistence type="predicted"/>
<dbReference type="Gene3D" id="2.20.230.10">
    <property type="entry name" value="Resuscitation-promoting factor rpfb"/>
    <property type="match status" value="1"/>
</dbReference>
<dbReference type="InterPro" id="IPR036908">
    <property type="entry name" value="RlpA-like_sf"/>
</dbReference>
<dbReference type="GO" id="GO:0019867">
    <property type="term" value="C:outer membrane"/>
    <property type="evidence" value="ECO:0007669"/>
    <property type="project" value="InterPro"/>
</dbReference>
<dbReference type="PANTHER" id="PTHR39160">
    <property type="entry name" value="CELL WALL-BINDING PROTEIN YOCH"/>
    <property type="match status" value="1"/>
</dbReference>
<reference evidence="4" key="1">
    <citation type="submission" date="2020-07" db="EMBL/GenBank/DDBJ databases">
        <title>Koleobacter methoxysyntrophicus gen. nov., sp. nov., a novel anaerobic bacterium isolated from deep subsurface oil field and proposal of Koleobacterales ord. nov. in the phylum Firmicutes.</title>
        <authorList>
            <person name="Sakamoto S."/>
            <person name="Tamaki H."/>
        </authorList>
    </citation>
    <scope>NUCLEOTIDE SEQUENCE</scope>
    <source>
        <strain evidence="4">NRmbB1</strain>
    </source>
</reference>
<keyword evidence="5" id="KW-1185">Reference proteome</keyword>